<protein>
    <submittedName>
        <fullName evidence="3">DUF4339 domain-containing protein</fullName>
    </submittedName>
</protein>
<dbReference type="CDD" id="cd03408">
    <property type="entry name" value="SPFH_like_u1"/>
    <property type="match status" value="1"/>
</dbReference>
<feature type="domain" description="GYF" evidence="2">
    <location>
        <begin position="307"/>
        <end position="355"/>
    </location>
</feature>
<evidence type="ECO:0000313" key="3">
    <source>
        <dbReference type="EMBL" id="QEC79705.1"/>
    </source>
</evidence>
<evidence type="ECO:0000259" key="1">
    <source>
        <dbReference type="Pfam" id="PF13421"/>
    </source>
</evidence>
<accession>A0A5B8W9R6</accession>
<evidence type="ECO:0000259" key="2">
    <source>
        <dbReference type="Pfam" id="PF14237"/>
    </source>
</evidence>
<reference evidence="3 4" key="1">
    <citation type="journal article" date="2013" name="J. Microbiol.">
        <title>Mucilaginibacter ginsenosidivorax sp. nov., with ginsenoside converting activity isolated from sediment.</title>
        <authorList>
            <person name="Kim J.K."/>
            <person name="Choi T.E."/>
            <person name="Liu Q.M."/>
            <person name="Park H.Y."/>
            <person name="Yi T.H."/>
            <person name="Yoon M.H."/>
            <person name="Kim S.C."/>
            <person name="Im W.T."/>
        </authorList>
    </citation>
    <scope>NUCLEOTIDE SEQUENCE [LARGE SCALE GENOMIC DNA]</scope>
    <source>
        <strain evidence="3 4">KHI28</strain>
    </source>
</reference>
<dbReference type="InterPro" id="IPR025640">
    <property type="entry name" value="GYF_2"/>
</dbReference>
<proteinExistence type="predicted"/>
<sequence length="369" mass="40829">MALIDVVKYNGNHTDFVWKFPTEDLRFGSQLIVNNAQSAFFVKNGQVLDEFTEGRYTLKSGNIPLLNRLINLPFGGNSPFAAEVWYVNRITKLDNRWGTVQSINLEDPLYNIVVPVRAFGQYGFRIVDTRAFLTTIVGTAKLFNSLQITEYFTGKVLSSITTALSKAIVKDKISLLQVGAYQDVLSEYCEKEINKEFIKYGIEIVNFFFVSINIPDTDPSFIKLKEAKEFAMRINVIGKDMYQMDRTFDVLEITAGNEGAGSFTSAGLGLGAGLGMGGVFKNQFSGLSGVLSDPQAVPPTPVSNPIYFVIDGKQSDPYNPEMIPDLISNNKVTENTLTWMKGLSGWLPAKDIDTLKGLFEHTPPPIPGA</sequence>
<dbReference type="Pfam" id="PF14237">
    <property type="entry name" value="GYF_2"/>
    <property type="match status" value="1"/>
</dbReference>
<dbReference type="Proteomes" id="UP000321362">
    <property type="component" value="Chromosome"/>
</dbReference>
<dbReference type="OrthoDB" id="9764015at2"/>
<dbReference type="PANTHER" id="PTHR37826:SF2">
    <property type="entry name" value="ZINC-RIBBON DOMAIN-CONTAINING PROTEIN"/>
    <property type="match status" value="1"/>
</dbReference>
<dbReference type="AlphaFoldDB" id="A0A5B8W9R6"/>
<gene>
    <name evidence="3" type="ORF">FSB76_28515</name>
</gene>
<dbReference type="Pfam" id="PF13421">
    <property type="entry name" value="Band_7_1"/>
    <property type="match status" value="1"/>
</dbReference>
<dbReference type="PANTHER" id="PTHR37826">
    <property type="entry name" value="FLOTILLIN BAND_7_5 DOMAIN PROTEIN"/>
    <property type="match status" value="1"/>
</dbReference>
<dbReference type="EMBL" id="CP042437">
    <property type="protein sequence ID" value="QEC79705.1"/>
    <property type="molecule type" value="Genomic_DNA"/>
</dbReference>
<dbReference type="KEGG" id="mgk:FSB76_28515"/>
<keyword evidence="4" id="KW-1185">Reference proteome</keyword>
<organism evidence="3 4">
    <name type="scientific">Mucilaginibacter ginsenosidivorax</name>
    <dbReference type="NCBI Taxonomy" id="862126"/>
    <lineage>
        <taxon>Bacteria</taxon>
        <taxon>Pseudomonadati</taxon>
        <taxon>Bacteroidota</taxon>
        <taxon>Sphingobacteriia</taxon>
        <taxon>Sphingobacteriales</taxon>
        <taxon>Sphingobacteriaceae</taxon>
        <taxon>Mucilaginibacter</taxon>
    </lineage>
</organism>
<dbReference type="InterPro" id="IPR033880">
    <property type="entry name" value="SPFH_YdjI"/>
</dbReference>
<feature type="domain" description="SPFH" evidence="1">
    <location>
        <begin position="17"/>
        <end position="217"/>
    </location>
</feature>
<dbReference type="RefSeq" id="WP_147059559.1">
    <property type="nucleotide sequence ID" value="NZ_CP042437.1"/>
</dbReference>
<evidence type="ECO:0000313" key="4">
    <source>
        <dbReference type="Proteomes" id="UP000321362"/>
    </source>
</evidence>
<name>A0A5B8W9R6_9SPHI</name>